<name>A0A183JJR2_9TREM</name>
<dbReference type="WBParaSite" id="SCUD_0000293901-mRNA-1">
    <property type="protein sequence ID" value="SCUD_0000293901-mRNA-1"/>
    <property type="gene ID" value="SCUD_0000293901"/>
</dbReference>
<evidence type="ECO:0000313" key="1">
    <source>
        <dbReference type="WBParaSite" id="SCUD_0000293901-mRNA-1"/>
    </source>
</evidence>
<reference evidence="1" key="1">
    <citation type="submission" date="2016-06" db="UniProtKB">
        <authorList>
            <consortium name="WormBaseParasite"/>
        </authorList>
    </citation>
    <scope>IDENTIFICATION</scope>
</reference>
<organism evidence="1">
    <name type="scientific">Schistosoma curassoni</name>
    <dbReference type="NCBI Taxonomy" id="6186"/>
    <lineage>
        <taxon>Eukaryota</taxon>
        <taxon>Metazoa</taxon>
        <taxon>Spiralia</taxon>
        <taxon>Lophotrochozoa</taxon>
        <taxon>Platyhelminthes</taxon>
        <taxon>Trematoda</taxon>
        <taxon>Digenea</taxon>
        <taxon>Strigeidida</taxon>
        <taxon>Schistosomatoidea</taxon>
        <taxon>Schistosomatidae</taxon>
        <taxon>Schistosoma</taxon>
    </lineage>
</organism>
<proteinExistence type="predicted"/>
<accession>A0A183JJR2</accession>
<protein>
    <submittedName>
        <fullName evidence="1">Uncharacterized protein</fullName>
    </submittedName>
</protein>
<dbReference type="AlphaFoldDB" id="A0A183JJR2"/>
<sequence length="48" mass="5624">MNTAINHCQHIFARKQYSLGTPINFQWNQDNVNVRKRDCDDDDDISEG</sequence>